<organism evidence="2 3">
    <name type="scientific">Teladorsagia circumcincta</name>
    <name type="common">Brown stomach worm</name>
    <name type="synonym">Ostertagia circumcincta</name>
    <dbReference type="NCBI Taxonomy" id="45464"/>
    <lineage>
        <taxon>Eukaryota</taxon>
        <taxon>Metazoa</taxon>
        <taxon>Ecdysozoa</taxon>
        <taxon>Nematoda</taxon>
        <taxon>Chromadorea</taxon>
        <taxon>Rhabditida</taxon>
        <taxon>Rhabditina</taxon>
        <taxon>Rhabditomorpha</taxon>
        <taxon>Strongyloidea</taxon>
        <taxon>Trichostrongylidae</taxon>
        <taxon>Teladorsagia</taxon>
    </lineage>
</organism>
<keyword evidence="3" id="KW-1185">Reference proteome</keyword>
<dbReference type="AlphaFoldDB" id="A0A2G9UE53"/>
<accession>A0A2G9UE53</accession>
<evidence type="ECO:0000256" key="1">
    <source>
        <dbReference type="SAM" id="MobiDB-lite"/>
    </source>
</evidence>
<evidence type="ECO:0000313" key="2">
    <source>
        <dbReference type="EMBL" id="PIO68506.1"/>
    </source>
</evidence>
<dbReference type="Proteomes" id="UP000230423">
    <property type="component" value="Unassembled WGS sequence"/>
</dbReference>
<gene>
    <name evidence="2" type="ORF">TELCIR_09700</name>
</gene>
<reference evidence="2 3" key="1">
    <citation type="submission" date="2015-09" db="EMBL/GenBank/DDBJ databases">
        <title>Draft genome of the parasitic nematode Teladorsagia circumcincta isolate WARC Sus (inbred).</title>
        <authorList>
            <person name="Mitreva M."/>
        </authorList>
    </citation>
    <scope>NUCLEOTIDE SEQUENCE [LARGE SCALE GENOMIC DNA]</scope>
    <source>
        <strain evidence="2 3">S</strain>
    </source>
</reference>
<proteinExistence type="predicted"/>
<name>A0A2G9UE53_TELCI</name>
<dbReference type="EMBL" id="KZ347071">
    <property type="protein sequence ID" value="PIO68506.1"/>
    <property type="molecule type" value="Genomic_DNA"/>
</dbReference>
<sequence length="113" mass="12580">MKHSFVRVSEEEKDDSGGGEEVQIRSIHNDGHFNHHRLSKSMLRSSEFLSGTQDDELAPEAFGATFSPQVVKWTPSAIKPAANFYFKSMKSNLGDGGDPDPAYNEIFEDAFQV</sequence>
<protein>
    <submittedName>
        <fullName evidence="2">Uncharacterized protein</fullName>
    </submittedName>
</protein>
<dbReference type="OrthoDB" id="5876894at2759"/>
<evidence type="ECO:0000313" key="3">
    <source>
        <dbReference type="Proteomes" id="UP000230423"/>
    </source>
</evidence>
<feature type="region of interest" description="Disordered" evidence="1">
    <location>
        <begin position="1"/>
        <end position="20"/>
    </location>
</feature>